<feature type="binding site" evidence="8">
    <location>
        <position position="101"/>
    </location>
    <ligand>
        <name>Zn(2+)</name>
        <dbReference type="ChEBI" id="CHEBI:29105"/>
    </ligand>
</feature>
<dbReference type="InterPro" id="IPR036874">
    <property type="entry name" value="Carbonic_anhydrase_sf"/>
</dbReference>
<keyword evidence="4 8" id="KW-0862">Zinc</keyword>
<feature type="binding site" evidence="8">
    <location>
        <position position="98"/>
    </location>
    <ligand>
        <name>Zn(2+)</name>
        <dbReference type="ChEBI" id="CHEBI:29105"/>
    </ligand>
</feature>
<dbReference type="EMBL" id="JACHJG010000014">
    <property type="protein sequence ID" value="MBB4889647.1"/>
    <property type="molecule type" value="Genomic_DNA"/>
</dbReference>
<feature type="binding site" evidence="8">
    <location>
        <position position="38"/>
    </location>
    <ligand>
        <name>Zn(2+)</name>
        <dbReference type="ChEBI" id="CHEBI:29105"/>
    </ligand>
</feature>
<dbReference type="GO" id="GO:0004089">
    <property type="term" value="F:carbonate dehydratase activity"/>
    <property type="evidence" value="ECO:0007669"/>
    <property type="project" value="UniProtKB-UniRule"/>
</dbReference>
<proteinExistence type="inferred from homology"/>
<sequence length="202" mass="21632">MKSLIANARSFATHVTGCAEEFRALEAGQHPEALFITCSDSRVVPSLITGARPGELFELRTAGNIVPEYCSDHPAGETATIEYAVRVLAVRTLIVCGHSHCGAVGALVRGDDLSGAPAVRGWLERGASAELKAFADDRDDPVVAAAVQRHALAQLDRLRAYPCVAERLSDGRMTLHAWYYEVHTGSVLAHRATDGEAAFLPL</sequence>
<comment type="similarity">
    <text evidence="1 9">Belongs to the beta-class carbonic anhydrase family.</text>
</comment>
<keyword evidence="3 8" id="KW-0479">Metal-binding</keyword>
<gene>
    <name evidence="10" type="ORF">FHS38_005723</name>
</gene>
<dbReference type="PANTHER" id="PTHR11002:SF76">
    <property type="entry name" value="CARBONIC ANHYDRASE"/>
    <property type="match status" value="1"/>
</dbReference>
<comment type="caution">
    <text evidence="10">The sequence shown here is derived from an EMBL/GenBank/DDBJ whole genome shotgun (WGS) entry which is preliminary data.</text>
</comment>
<dbReference type="Pfam" id="PF00484">
    <property type="entry name" value="Pro_CA"/>
    <property type="match status" value="1"/>
</dbReference>
<evidence type="ECO:0000256" key="9">
    <source>
        <dbReference type="RuleBase" id="RU003956"/>
    </source>
</evidence>
<keyword evidence="5 9" id="KW-0456">Lyase</keyword>
<protein>
    <recommendedName>
        <fullName evidence="2 9">Carbonic anhydrase</fullName>
        <ecNumber evidence="2 9">4.2.1.1</ecNumber>
    </recommendedName>
    <alternativeName>
        <fullName evidence="9">Carbonate dehydratase</fullName>
    </alternativeName>
</protein>
<dbReference type="InterPro" id="IPR001765">
    <property type="entry name" value="Carbonic_anhydrase"/>
</dbReference>
<evidence type="ECO:0000313" key="11">
    <source>
        <dbReference type="Proteomes" id="UP000556436"/>
    </source>
</evidence>
<comment type="function">
    <text evidence="9">Reversible hydration of carbon dioxide.</text>
</comment>
<comment type="function">
    <text evidence="6">Catalyzes the reversible hydration of carbon dioxide to form bicarbonate.</text>
</comment>
<dbReference type="PROSITE" id="PS00705">
    <property type="entry name" value="PROK_CO2_ANHYDRASE_2"/>
    <property type="match status" value="1"/>
</dbReference>
<dbReference type="PROSITE" id="PS00704">
    <property type="entry name" value="PROK_CO2_ANHYDRASE_1"/>
    <property type="match status" value="1"/>
</dbReference>
<evidence type="ECO:0000256" key="8">
    <source>
        <dbReference type="PIRSR" id="PIRSR601765-1"/>
    </source>
</evidence>
<dbReference type="Gene3D" id="3.40.1050.10">
    <property type="entry name" value="Carbonic anhydrase"/>
    <property type="match status" value="1"/>
</dbReference>
<feature type="binding site" evidence="8">
    <location>
        <position position="40"/>
    </location>
    <ligand>
        <name>Zn(2+)</name>
        <dbReference type="ChEBI" id="CHEBI:29105"/>
    </ligand>
</feature>
<dbReference type="RefSeq" id="WP_184738258.1">
    <property type="nucleotide sequence ID" value="NZ_CP147867.1"/>
</dbReference>
<evidence type="ECO:0000313" key="10">
    <source>
        <dbReference type="EMBL" id="MBB4889647.1"/>
    </source>
</evidence>
<comment type="cofactor">
    <cofactor evidence="8">
        <name>Zn(2+)</name>
        <dbReference type="ChEBI" id="CHEBI:29105"/>
    </cofactor>
    <text evidence="8">Binds 1 zinc ion per subunit.</text>
</comment>
<dbReference type="SMART" id="SM00947">
    <property type="entry name" value="Pro_CA"/>
    <property type="match status" value="1"/>
</dbReference>
<dbReference type="AlphaFoldDB" id="A0A7W7LGA3"/>
<evidence type="ECO:0000256" key="1">
    <source>
        <dbReference type="ARBA" id="ARBA00006217"/>
    </source>
</evidence>
<dbReference type="InterPro" id="IPR015892">
    <property type="entry name" value="Carbonic_anhydrase_CS"/>
</dbReference>
<organism evidence="10 11">
    <name type="scientific">Streptomyces netropsis</name>
    <name type="common">Streptoverticillium netropsis</name>
    <dbReference type="NCBI Taxonomy" id="55404"/>
    <lineage>
        <taxon>Bacteria</taxon>
        <taxon>Bacillati</taxon>
        <taxon>Actinomycetota</taxon>
        <taxon>Actinomycetes</taxon>
        <taxon>Kitasatosporales</taxon>
        <taxon>Streptomycetaceae</taxon>
        <taxon>Streptomyces</taxon>
    </lineage>
</organism>
<reference evidence="10 11" key="1">
    <citation type="submission" date="2020-08" db="EMBL/GenBank/DDBJ databases">
        <title>Genomic Encyclopedia of Type Strains, Phase III (KMG-III): the genomes of soil and plant-associated and newly described type strains.</title>
        <authorList>
            <person name="Whitman W."/>
        </authorList>
    </citation>
    <scope>NUCLEOTIDE SEQUENCE [LARGE SCALE GENOMIC DNA]</scope>
    <source>
        <strain evidence="10 11">CECT 3265</strain>
    </source>
</reference>
<dbReference type="EC" id="4.2.1.1" evidence="2 9"/>
<accession>A0A7W7LGA3</accession>
<evidence type="ECO:0000256" key="3">
    <source>
        <dbReference type="ARBA" id="ARBA00022723"/>
    </source>
</evidence>
<comment type="catalytic activity">
    <reaction evidence="7 9">
        <text>hydrogencarbonate + H(+) = CO2 + H2O</text>
        <dbReference type="Rhea" id="RHEA:10748"/>
        <dbReference type="ChEBI" id="CHEBI:15377"/>
        <dbReference type="ChEBI" id="CHEBI:15378"/>
        <dbReference type="ChEBI" id="CHEBI:16526"/>
        <dbReference type="ChEBI" id="CHEBI:17544"/>
        <dbReference type="EC" id="4.2.1.1"/>
    </reaction>
</comment>
<evidence type="ECO:0000256" key="4">
    <source>
        <dbReference type="ARBA" id="ARBA00022833"/>
    </source>
</evidence>
<keyword evidence="11" id="KW-1185">Reference proteome</keyword>
<name>A0A7W7LGA3_STRNE</name>
<evidence type="ECO:0000256" key="7">
    <source>
        <dbReference type="ARBA" id="ARBA00048348"/>
    </source>
</evidence>
<dbReference type="PANTHER" id="PTHR11002">
    <property type="entry name" value="CARBONIC ANHYDRASE"/>
    <property type="match status" value="1"/>
</dbReference>
<evidence type="ECO:0000256" key="2">
    <source>
        <dbReference type="ARBA" id="ARBA00012925"/>
    </source>
</evidence>
<evidence type="ECO:0000256" key="5">
    <source>
        <dbReference type="ARBA" id="ARBA00023239"/>
    </source>
</evidence>
<dbReference type="GO" id="GO:0008270">
    <property type="term" value="F:zinc ion binding"/>
    <property type="evidence" value="ECO:0007669"/>
    <property type="project" value="UniProtKB-UniRule"/>
</dbReference>
<dbReference type="Proteomes" id="UP000556436">
    <property type="component" value="Unassembled WGS sequence"/>
</dbReference>
<evidence type="ECO:0000256" key="6">
    <source>
        <dbReference type="ARBA" id="ARBA00024993"/>
    </source>
</evidence>
<dbReference type="SUPFAM" id="SSF53056">
    <property type="entry name" value="beta-carbonic anhydrase, cab"/>
    <property type="match status" value="1"/>
</dbReference>
<dbReference type="GO" id="GO:0015976">
    <property type="term" value="P:carbon utilization"/>
    <property type="evidence" value="ECO:0007669"/>
    <property type="project" value="InterPro"/>
</dbReference>